<feature type="transmembrane region" description="Helical" evidence="10">
    <location>
        <begin position="21"/>
        <end position="41"/>
    </location>
</feature>
<keyword evidence="10" id="KW-0472">Membrane</keyword>
<keyword evidence="7 9" id="KW-0503">Monooxygenase</keyword>
<keyword evidence="3 8" id="KW-0349">Heme</keyword>
<dbReference type="InterPro" id="IPR001128">
    <property type="entry name" value="Cyt_P450"/>
</dbReference>
<dbReference type="PANTHER" id="PTHR47951">
    <property type="entry name" value="OS08G0547900 PROTEIN"/>
    <property type="match status" value="1"/>
</dbReference>
<comment type="cofactor">
    <cofactor evidence="1 8">
        <name>heme</name>
        <dbReference type="ChEBI" id="CHEBI:30413"/>
    </cofactor>
</comment>
<evidence type="ECO:0000313" key="12">
    <source>
        <dbReference type="Proteomes" id="UP001229421"/>
    </source>
</evidence>
<organism evidence="11 12">
    <name type="scientific">Tagetes erecta</name>
    <name type="common">African marigold</name>
    <dbReference type="NCBI Taxonomy" id="13708"/>
    <lineage>
        <taxon>Eukaryota</taxon>
        <taxon>Viridiplantae</taxon>
        <taxon>Streptophyta</taxon>
        <taxon>Embryophyta</taxon>
        <taxon>Tracheophyta</taxon>
        <taxon>Spermatophyta</taxon>
        <taxon>Magnoliopsida</taxon>
        <taxon>eudicotyledons</taxon>
        <taxon>Gunneridae</taxon>
        <taxon>Pentapetalae</taxon>
        <taxon>asterids</taxon>
        <taxon>campanulids</taxon>
        <taxon>Asterales</taxon>
        <taxon>Asteraceae</taxon>
        <taxon>Asteroideae</taxon>
        <taxon>Heliantheae alliance</taxon>
        <taxon>Tageteae</taxon>
        <taxon>Tagetes</taxon>
    </lineage>
</organism>
<dbReference type="GO" id="GO:0005506">
    <property type="term" value="F:iron ion binding"/>
    <property type="evidence" value="ECO:0007669"/>
    <property type="project" value="InterPro"/>
</dbReference>
<comment type="caution">
    <text evidence="11">The sequence shown here is derived from an EMBL/GenBank/DDBJ whole genome shotgun (WGS) entry which is preliminary data.</text>
</comment>
<dbReference type="GO" id="GO:0020037">
    <property type="term" value="F:heme binding"/>
    <property type="evidence" value="ECO:0007669"/>
    <property type="project" value="InterPro"/>
</dbReference>
<evidence type="ECO:0000256" key="9">
    <source>
        <dbReference type="RuleBase" id="RU000461"/>
    </source>
</evidence>
<dbReference type="FunFam" id="1.10.630.10:FF:000126">
    <property type="entry name" value="Predicted protein"/>
    <property type="match status" value="1"/>
</dbReference>
<proteinExistence type="inferred from homology"/>
<keyword evidence="12" id="KW-1185">Reference proteome</keyword>
<sequence>MTQLKDNLLWWWEVRNNSHDLTMLVITICVLILAMTIWHKFKLSNTSVPSLPPGPISLPIVGYLPFLGPELHTQFTNMARTYGPIFKCKLGSKLHVVINTPELAKLVVRDHDETFSDRDQTIAALALTSGGKDIVLSNNNENWRKLRKIFVHEMLSSKNLEKSGVFRKEEVRKTIKDVFGKIGKEVNIRDIAFATEANVITRMVWENSSDNEVKNSDLSAELDIVSSNITRIFGQVNLSDLFPSLARFDLQGIEHDMKMQRNKLDQIFSSIIKDRIESNSKESRDEEKKDFLQILLNHRDEKDATSLNMTQIKAVLLNVMIAGTETTATTVEWAMASIMCHHNVMKRVKEELAEIVGLNNIVEESHLPKLKYLYATVKETLRMYPVVPFLMPRKARKACMVGGYIVPKDCTIFLNVWSIQRDPRYWDNPLEFNPERFLTNNLDTNGNDMKFFPFGSGRRICAGIPLAERMLMLILASLLHSFDWSLPENEEHDLTEKLGITLKKRKPLVALPSQRLPDVCLYV</sequence>
<name>A0AAD8P6V0_TARER</name>
<dbReference type="Pfam" id="PF00067">
    <property type="entry name" value="p450"/>
    <property type="match status" value="1"/>
</dbReference>
<evidence type="ECO:0000256" key="4">
    <source>
        <dbReference type="ARBA" id="ARBA00022723"/>
    </source>
</evidence>
<accession>A0AAD8P6V0</accession>
<gene>
    <name evidence="11" type="ORF">QVD17_01522</name>
</gene>
<dbReference type="GO" id="GO:0004497">
    <property type="term" value="F:monooxygenase activity"/>
    <property type="evidence" value="ECO:0007669"/>
    <property type="project" value="UniProtKB-KW"/>
</dbReference>
<dbReference type="EMBL" id="JAUHHV010000001">
    <property type="protein sequence ID" value="KAK1435753.1"/>
    <property type="molecule type" value="Genomic_DNA"/>
</dbReference>
<evidence type="ECO:0000256" key="8">
    <source>
        <dbReference type="PIRSR" id="PIRSR602401-1"/>
    </source>
</evidence>
<dbReference type="InterPro" id="IPR036396">
    <property type="entry name" value="Cyt_P450_sf"/>
</dbReference>
<dbReference type="PRINTS" id="PR00463">
    <property type="entry name" value="EP450I"/>
</dbReference>
<protein>
    <recommendedName>
        <fullName evidence="13">Cytochrome P450</fullName>
    </recommendedName>
</protein>
<evidence type="ECO:0000256" key="7">
    <source>
        <dbReference type="ARBA" id="ARBA00023033"/>
    </source>
</evidence>
<dbReference type="SUPFAM" id="SSF48264">
    <property type="entry name" value="Cytochrome P450"/>
    <property type="match status" value="1"/>
</dbReference>
<reference evidence="11" key="1">
    <citation type="journal article" date="2023" name="bioRxiv">
        <title>Improved chromosome-level genome assembly for marigold (Tagetes erecta).</title>
        <authorList>
            <person name="Jiang F."/>
            <person name="Yuan L."/>
            <person name="Wang S."/>
            <person name="Wang H."/>
            <person name="Xu D."/>
            <person name="Wang A."/>
            <person name="Fan W."/>
        </authorList>
    </citation>
    <scope>NUCLEOTIDE SEQUENCE</scope>
    <source>
        <strain evidence="11">WSJ</strain>
        <tissue evidence="11">Leaf</tissue>
    </source>
</reference>
<dbReference type="InterPro" id="IPR002401">
    <property type="entry name" value="Cyt_P450_E_grp-I"/>
</dbReference>
<dbReference type="InterPro" id="IPR017972">
    <property type="entry name" value="Cyt_P450_CS"/>
</dbReference>
<keyword evidence="4 8" id="KW-0479">Metal-binding</keyword>
<evidence type="ECO:0000256" key="5">
    <source>
        <dbReference type="ARBA" id="ARBA00023002"/>
    </source>
</evidence>
<keyword evidence="6 8" id="KW-0408">Iron</keyword>
<dbReference type="AlphaFoldDB" id="A0AAD8P6V0"/>
<comment type="similarity">
    <text evidence="2 9">Belongs to the cytochrome P450 family.</text>
</comment>
<dbReference type="PROSITE" id="PS00086">
    <property type="entry name" value="CYTOCHROME_P450"/>
    <property type="match status" value="1"/>
</dbReference>
<evidence type="ECO:0008006" key="13">
    <source>
        <dbReference type="Google" id="ProtNLM"/>
    </source>
</evidence>
<evidence type="ECO:0000256" key="2">
    <source>
        <dbReference type="ARBA" id="ARBA00010617"/>
    </source>
</evidence>
<keyword evidence="5 9" id="KW-0560">Oxidoreductase</keyword>
<dbReference type="PRINTS" id="PR00385">
    <property type="entry name" value="P450"/>
</dbReference>
<feature type="binding site" description="axial binding residue" evidence="8">
    <location>
        <position position="461"/>
    </location>
    <ligand>
        <name>heme</name>
        <dbReference type="ChEBI" id="CHEBI:30413"/>
    </ligand>
    <ligandPart>
        <name>Fe</name>
        <dbReference type="ChEBI" id="CHEBI:18248"/>
    </ligandPart>
</feature>
<evidence type="ECO:0000313" key="11">
    <source>
        <dbReference type="EMBL" id="KAK1435753.1"/>
    </source>
</evidence>
<keyword evidence="10" id="KW-1133">Transmembrane helix</keyword>
<evidence type="ECO:0000256" key="10">
    <source>
        <dbReference type="SAM" id="Phobius"/>
    </source>
</evidence>
<dbReference type="Proteomes" id="UP001229421">
    <property type="component" value="Unassembled WGS sequence"/>
</dbReference>
<evidence type="ECO:0000256" key="3">
    <source>
        <dbReference type="ARBA" id="ARBA00022617"/>
    </source>
</evidence>
<evidence type="ECO:0000256" key="1">
    <source>
        <dbReference type="ARBA" id="ARBA00001971"/>
    </source>
</evidence>
<dbReference type="Gene3D" id="1.10.630.10">
    <property type="entry name" value="Cytochrome P450"/>
    <property type="match status" value="1"/>
</dbReference>
<dbReference type="GO" id="GO:0016705">
    <property type="term" value="F:oxidoreductase activity, acting on paired donors, with incorporation or reduction of molecular oxygen"/>
    <property type="evidence" value="ECO:0007669"/>
    <property type="project" value="InterPro"/>
</dbReference>
<evidence type="ECO:0000256" key="6">
    <source>
        <dbReference type="ARBA" id="ARBA00023004"/>
    </source>
</evidence>
<dbReference type="PANTHER" id="PTHR47951:SF7">
    <property type="entry name" value="FLAVONOID 3',5'-HYDROXYLASE-LIKE ISOFORM X1"/>
    <property type="match status" value="1"/>
</dbReference>
<keyword evidence="10" id="KW-0812">Transmembrane</keyword>